<dbReference type="EMBL" id="LUAW01000030">
    <property type="protein sequence ID" value="KYQ71249.1"/>
    <property type="molecule type" value="Genomic_DNA"/>
</dbReference>
<organism evidence="1 2">
    <name type="scientific">Acinetobacter pragensis</name>
    <dbReference type="NCBI Taxonomy" id="1806892"/>
    <lineage>
        <taxon>Bacteria</taxon>
        <taxon>Pseudomonadati</taxon>
        <taxon>Pseudomonadota</taxon>
        <taxon>Gammaproteobacteria</taxon>
        <taxon>Moraxellales</taxon>
        <taxon>Moraxellaceae</taxon>
        <taxon>Acinetobacter</taxon>
    </lineage>
</organism>
<dbReference type="SUPFAM" id="SSF55331">
    <property type="entry name" value="Tautomerase/MIF"/>
    <property type="match status" value="1"/>
</dbReference>
<evidence type="ECO:0000313" key="1">
    <source>
        <dbReference type="EMBL" id="KYQ71249.1"/>
    </source>
</evidence>
<protein>
    <recommendedName>
        <fullName evidence="3">Tautomerase</fullName>
    </recommendedName>
</protein>
<sequence>MPSIQIDIRMEYAPDEEQQLIEAVFHTVQQVFKIPAHDRNIRLAVHLPQRFLAPLHLTQPERFTSIAIDCFSGRSLAAKRMLYRHMVDSLADFGIPEDHILITLRESASENWGIRGGQAACDIDLGFNVNV</sequence>
<accession>A0A151Y040</accession>
<reference evidence="1 2" key="1">
    <citation type="submission" date="2016-03" db="EMBL/GenBank/DDBJ databases">
        <title>Acinetobacter genomospecies 28 strain ANC 4149.</title>
        <authorList>
            <person name="Radolfova-Krizova L."/>
            <person name="Nemec A."/>
        </authorList>
    </citation>
    <scope>NUCLEOTIDE SEQUENCE [LARGE SCALE GENOMIC DNA]</scope>
    <source>
        <strain evidence="1 2">ANC 4149</strain>
    </source>
</reference>
<name>A0A151Y040_9GAMM</name>
<dbReference type="Pfam" id="PF14552">
    <property type="entry name" value="Tautomerase_2"/>
    <property type="match status" value="1"/>
</dbReference>
<dbReference type="InterPro" id="IPR014347">
    <property type="entry name" value="Tautomerase/MIF_sf"/>
</dbReference>
<proteinExistence type="predicted"/>
<gene>
    <name evidence="1" type="ORF">AZH43_15470</name>
</gene>
<dbReference type="PANTHER" id="PTHR38460">
    <property type="entry name" value="TAUTOMERASE YOLI-RELATED"/>
    <property type="match status" value="1"/>
</dbReference>
<dbReference type="PANTHER" id="PTHR38460:SF1">
    <property type="entry name" value="TAUTOMERASE YOLI-RELATED"/>
    <property type="match status" value="1"/>
</dbReference>
<dbReference type="OrthoDB" id="9804765at2"/>
<evidence type="ECO:0000313" key="2">
    <source>
        <dbReference type="Proteomes" id="UP000076276"/>
    </source>
</evidence>
<dbReference type="STRING" id="1806892.AZH43_15470"/>
<dbReference type="InterPro" id="IPR037479">
    <property type="entry name" value="Tauto_MSAD"/>
</dbReference>
<dbReference type="Proteomes" id="UP000076276">
    <property type="component" value="Unassembled WGS sequence"/>
</dbReference>
<dbReference type="Gene3D" id="3.30.429.10">
    <property type="entry name" value="Macrophage Migration Inhibitory Factor"/>
    <property type="match status" value="1"/>
</dbReference>
<dbReference type="RefSeq" id="WP_067670354.1">
    <property type="nucleotide sequence ID" value="NZ_CBCSIK010000003.1"/>
</dbReference>
<comment type="caution">
    <text evidence="1">The sequence shown here is derived from an EMBL/GenBank/DDBJ whole genome shotgun (WGS) entry which is preliminary data.</text>
</comment>
<keyword evidence="2" id="KW-1185">Reference proteome</keyword>
<dbReference type="AlphaFoldDB" id="A0A151Y040"/>
<evidence type="ECO:0008006" key="3">
    <source>
        <dbReference type="Google" id="ProtNLM"/>
    </source>
</evidence>